<dbReference type="GO" id="GO:0005506">
    <property type="term" value="F:iron ion binding"/>
    <property type="evidence" value="ECO:0007669"/>
    <property type="project" value="InterPro"/>
</dbReference>
<dbReference type="Gene3D" id="1.10.630.10">
    <property type="entry name" value="Cytochrome P450"/>
    <property type="match status" value="2"/>
</dbReference>
<keyword evidence="5" id="KW-0812">Transmembrane</keyword>
<dbReference type="PANTHER" id="PTHR47953:SF19">
    <property type="entry name" value="OS06G0641600 PROTEIN"/>
    <property type="match status" value="1"/>
</dbReference>
<comment type="subcellular location">
    <subcellularLocation>
        <location evidence="2">Membrane</location>
        <topology evidence="2">Single-pass membrane protein</topology>
    </subcellularLocation>
</comment>
<evidence type="ECO:0000256" key="13">
    <source>
        <dbReference type="RuleBase" id="RU000461"/>
    </source>
</evidence>
<evidence type="ECO:0000256" key="10">
    <source>
        <dbReference type="ARBA" id="ARBA00023033"/>
    </source>
</evidence>
<feature type="region of interest" description="Disordered" evidence="14">
    <location>
        <begin position="59"/>
        <end position="109"/>
    </location>
</feature>
<proteinExistence type="inferred from homology"/>
<evidence type="ECO:0000256" key="12">
    <source>
        <dbReference type="PIRSR" id="PIRSR602401-1"/>
    </source>
</evidence>
<feature type="compositionally biased region" description="Low complexity" evidence="14">
    <location>
        <begin position="59"/>
        <end position="88"/>
    </location>
</feature>
<evidence type="ECO:0000256" key="14">
    <source>
        <dbReference type="SAM" id="MobiDB-lite"/>
    </source>
</evidence>
<keyword evidence="10 13" id="KW-0503">Monooxygenase</keyword>
<organism evidence="15 16">
    <name type="scientific">Eleusine coracana subsp. coracana</name>
    <dbReference type="NCBI Taxonomy" id="191504"/>
    <lineage>
        <taxon>Eukaryota</taxon>
        <taxon>Viridiplantae</taxon>
        <taxon>Streptophyta</taxon>
        <taxon>Embryophyta</taxon>
        <taxon>Tracheophyta</taxon>
        <taxon>Spermatophyta</taxon>
        <taxon>Magnoliopsida</taxon>
        <taxon>Liliopsida</taxon>
        <taxon>Poales</taxon>
        <taxon>Poaceae</taxon>
        <taxon>PACMAD clade</taxon>
        <taxon>Chloridoideae</taxon>
        <taxon>Cynodonteae</taxon>
        <taxon>Eleusininae</taxon>
        <taxon>Eleusine</taxon>
    </lineage>
</organism>
<dbReference type="GO" id="GO:0004497">
    <property type="term" value="F:monooxygenase activity"/>
    <property type="evidence" value="ECO:0007669"/>
    <property type="project" value="UniProtKB-KW"/>
</dbReference>
<dbReference type="InterPro" id="IPR036396">
    <property type="entry name" value="Cyt_P450_sf"/>
</dbReference>
<evidence type="ECO:0000256" key="4">
    <source>
        <dbReference type="ARBA" id="ARBA00022617"/>
    </source>
</evidence>
<evidence type="ECO:0000256" key="8">
    <source>
        <dbReference type="ARBA" id="ARBA00023002"/>
    </source>
</evidence>
<dbReference type="AlphaFoldDB" id="A0AAV5D0N8"/>
<comment type="cofactor">
    <cofactor evidence="1 12">
        <name>heme</name>
        <dbReference type="ChEBI" id="CHEBI:30413"/>
    </cofactor>
</comment>
<keyword evidence="16" id="KW-1185">Reference proteome</keyword>
<evidence type="ECO:0000256" key="11">
    <source>
        <dbReference type="ARBA" id="ARBA00023136"/>
    </source>
</evidence>
<gene>
    <name evidence="15" type="primary">ga22067</name>
    <name evidence="15" type="ORF">PR202_ga22067</name>
</gene>
<sequence length="353" mass="39151">MEQFALPNSYFTTSSAASCLLSSSSMLSSAQAGRNRTKGFLQDHCSSCRSSAACTTSSAASRTTPSATSLRATGQSCSSGSASARSSSSPPPRPRGRSSRATAPRAFEQRPSSAFLRMVKRGVELSSLFDLRDLFPSSRLVRMLPRSRKAERHRQEMFRLVDDILRHHEAQKMMMAGHGERDQDMVDVLLRIQRDSSMRDVFGAALDHVNKHSPMGHGRAHGKPKGDGENTARGTILVVNVWAISRDPRYWDKPDKFMPERFEGERALDFKGLDFEYTPFGAGRRICPGTTFAQVNVEIALASLLYHFDWELPAGTKPEDIDMTEQFGVTVSRKSELRLHPIPCIPTSTTKHL</sequence>
<evidence type="ECO:0000256" key="7">
    <source>
        <dbReference type="ARBA" id="ARBA00022989"/>
    </source>
</evidence>
<keyword evidence="6 12" id="KW-0479">Metal-binding</keyword>
<evidence type="ECO:0000313" key="16">
    <source>
        <dbReference type="Proteomes" id="UP001054889"/>
    </source>
</evidence>
<dbReference type="PANTHER" id="PTHR47953">
    <property type="entry name" value="OS08G0105600 PROTEIN"/>
    <property type="match status" value="1"/>
</dbReference>
<evidence type="ECO:0000256" key="3">
    <source>
        <dbReference type="ARBA" id="ARBA00010617"/>
    </source>
</evidence>
<dbReference type="GO" id="GO:0016705">
    <property type="term" value="F:oxidoreductase activity, acting on paired donors, with incorporation or reduction of molecular oxygen"/>
    <property type="evidence" value="ECO:0007669"/>
    <property type="project" value="InterPro"/>
</dbReference>
<keyword evidence="7" id="KW-1133">Transmembrane helix</keyword>
<evidence type="ECO:0000313" key="15">
    <source>
        <dbReference type="EMBL" id="GJN04513.1"/>
    </source>
</evidence>
<evidence type="ECO:0000256" key="9">
    <source>
        <dbReference type="ARBA" id="ARBA00023004"/>
    </source>
</evidence>
<dbReference type="Pfam" id="PF00067">
    <property type="entry name" value="p450"/>
    <property type="match status" value="1"/>
</dbReference>
<dbReference type="PRINTS" id="PR00463">
    <property type="entry name" value="EP450I"/>
</dbReference>
<keyword evidence="11" id="KW-0472">Membrane</keyword>
<reference evidence="15" key="2">
    <citation type="submission" date="2021-12" db="EMBL/GenBank/DDBJ databases">
        <title>Resequencing data analysis of finger millet.</title>
        <authorList>
            <person name="Hatakeyama M."/>
            <person name="Aluri S."/>
            <person name="Balachadran M.T."/>
            <person name="Sivarajan S.R."/>
            <person name="Poveda L."/>
            <person name="Shimizu-Inatsugi R."/>
            <person name="Schlapbach R."/>
            <person name="Sreeman S.M."/>
            <person name="Shimizu K.K."/>
        </authorList>
    </citation>
    <scope>NUCLEOTIDE SEQUENCE</scope>
</reference>
<dbReference type="InterPro" id="IPR017972">
    <property type="entry name" value="Cyt_P450_CS"/>
</dbReference>
<dbReference type="GO" id="GO:0016020">
    <property type="term" value="C:membrane"/>
    <property type="evidence" value="ECO:0007669"/>
    <property type="project" value="UniProtKB-SubCell"/>
</dbReference>
<evidence type="ECO:0000256" key="6">
    <source>
        <dbReference type="ARBA" id="ARBA00022723"/>
    </source>
</evidence>
<dbReference type="GO" id="GO:0020037">
    <property type="term" value="F:heme binding"/>
    <property type="evidence" value="ECO:0007669"/>
    <property type="project" value="InterPro"/>
</dbReference>
<reference evidence="15" key="1">
    <citation type="journal article" date="2018" name="DNA Res.">
        <title>Multiple hybrid de novo genome assembly of finger millet, an orphan allotetraploid crop.</title>
        <authorList>
            <person name="Hatakeyama M."/>
            <person name="Aluri S."/>
            <person name="Balachadran M.T."/>
            <person name="Sivarajan S.R."/>
            <person name="Patrignani A."/>
            <person name="Gruter S."/>
            <person name="Poveda L."/>
            <person name="Shimizu-Inatsugi R."/>
            <person name="Baeten J."/>
            <person name="Francoijs K.J."/>
            <person name="Nataraja K.N."/>
            <person name="Reddy Y.A.N."/>
            <person name="Phadnis S."/>
            <person name="Ravikumar R.L."/>
            <person name="Schlapbach R."/>
            <person name="Sreeman S.M."/>
            <person name="Shimizu K.K."/>
        </authorList>
    </citation>
    <scope>NUCLEOTIDE SEQUENCE</scope>
</reference>
<comment type="caution">
    <text evidence="15">The sequence shown here is derived from an EMBL/GenBank/DDBJ whole genome shotgun (WGS) entry which is preliminary data.</text>
</comment>
<accession>A0AAV5D0N8</accession>
<dbReference type="SUPFAM" id="SSF48264">
    <property type="entry name" value="Cytochrome P450"/>
    <property type="match status" value="1"/>
</dbReference>
<dbReference type="InterPro" id="IPR002401">
    <property type="entry name" value="Cyt_P450_E_grp-I"/>
</dbReference>
<comment type="similarity">
    <text evidence="3 13">Belongs to the cytochrome P450 family.</text>
</comment>
<keyword evidence="4 12" id="KW-0349">Heme</keyword>
<evidence type="ECO:0000256" key="5">
    <source>
        <dbReference type="ARBA" id="ARBA00022692"/>
    </source>
</evidence>
<feature type="binding site" description="axial binding residue" evidence="12">
    <location>
        <position position="287"/>
    </location>
    <ligand>
        <name>heme</name>
        <dbReference type="ChEBI" id="CHEBI:30413"/>
    </ligand>
    <ligandPart>
        <name>Fe</name>
        <dbReference type="ChEBI" id="CHEBI:18248"/>
    </ligandPart>
</feature>
<protein>
    <submittedName>
        <fullName evidence="15">Uncharacterized protein</fullName>
    </submittedName>
</protein>
<keyword evidence="9 12" id="KW-0408">Iron</keyword>
<keyword evidence="8 13" id="KW-0560">Oxidoreductase</keyword>
<name>A0AAV5D0N8_ELECO</name>
<evidence type="ECO:0000256" key="2">
    <source>
        <dbReference type="ARBA" id="ARBA00004167"/>
    </source>
</evidence>
<dbReference type="PROSITE" id="PS00086">
    <property type="entry name" value="CYTOCHROME_P450"/>
    <property type="match status" value="1"/>
</dbReference>
<dbReference type="InterPro" id="IPR001128">
    <property type="entry name" value="Cyt_P450"/>
</dbReference>
<evidence type="ECO:0000256" key="1">
    <source>
        <dbReference type="ARBA" id="ARBA00001971"/>
    </source>
</evidence>
<dbReference type="InterPro" id="IPR052306">
    <property type="entry name" value="CYP450_71D"/>
</dbReference>
<dbReference type="Proteomes" id="UP001054889">
    <property type="component" value="Unassembled WGS sequence"/>
</dbReference>
<dbReference type="EMBL" id="BQKI01000011">
    <property type="protein sequence ID" value="GJN04513.1"/>
    <property type="molecule type" value="Genomic_DNA"/>
</dbReference>